<dbReference type="SUPFAM" id="SSF51735">
    <property type="entry name" value="NAD(P)-binding Rossmann-fold domains"/>
    <property type="match status" value="1"/>
</dbReference>
<dbReference type="Pfam" id="PF08240">
    <property type="entry name" value="ADH_N"/>
    <property type="match status" value="1"/>
</dbReference>
<gene>
    <name evidence="5" type="ORF">HK100_010624</name>
</gene>
<keyword evidence="3" id="KW-0560">Oxidoreductase</keyword>
<dbReference type="InterPro" id="IPR020843">
    <property type="entry name" value="ER"/>
</dbReference>
<dbReference type="SUPFAM" id="SSF50129">
    <property type="entry name" value="GroES-like"/>
    <property type="match status" value="1"/>
</dbReference>
<protein>
    <recommendedName>
        <fullName evidence="4">Enoyl reductase (ER) domain-containing protein</fullName>
    </recommendedName>
</protein>
<evidence type="ECO:0000256" key="2">
    <source>
        <dbReference type="ARBA" id="ARBA00022833"/>
    </source>
</evidence>
<name>A0AAD5T2B9_9FUNG</name>
<evidence type="ECO:0000313" key="6">
    <source>
        <dbReference type="Proteomes" id="UP001211907"/>
    </source>
</evidence>
<comment type="caution">
    <text evidence="5">The sequence shown here is derived from an EMBL/GenBank/DDBJ whole genome shotgun (WGS) entry which is preliminary data.</text>
</comment>
<evidence type="ECO:0000256" key="3">
    <source>
        <dbReference type="ARBA" id="ARBA00023002"/>
    </source>
</evidence>
<dbReference type="SMART" id="SM00829">
    <property type="entry name" value="PKS_ER"/>
    <property type="match status" value="1"/>
</dbReference>
<dbReference type="Gene3D" id="3.40.50.720">
    <property type="entry name" value="NAD(P)-binding Rossmann-like Domain"/>
    <property type="match status" value="2"/>
</dbReference>
<dbReference type="InterPro" id="IPR011032">
    <property type="entry name" value="GroES-like_sf"/>
</dbReference>
<dbReference type="Gene3D" id="3.90.180.10">
    <property type="entry name" value="Medium-chain alcohol dehydrogenases, catalytic domain"/>
    <property type="match status" value="2"/>
</dbReference>
<keyword evidence="2" id="KW-0862">Zinc</keyword>
<proteinExistence type="predicted"/>
<evidence type="ECO:0000256" key="1">
    <source>
        <dbReference type="ARBA" id="ARBA00022723"/>
    </source>
</evidence>
<keyword evidence="1" id="KW-0479">Metal-binding</keyword>
<sequence length="334" mass="36090">MVKNTAEIVYAVGVTNSTEKLRLIEIPRREVGETDVRIKIQYTGICHSDLHFICQEWGPLEFPAVAGQEIVGIVTNVGSGVSKHKIGDAVGVGCSVDSCRICTNCSRYAEPYCKNRVVETYHSPTDDAVGHTLGGYSQAIVVDEEFVLSIPKNLDLAGNHVAVLGLGGLGHMGLLLSNNAISKKKKFPPILNSCQACSGSAQKSQSSRSSGRTEDAYKLGASNVIITSDTAAFQAATDTVDYILDTVSAKHDIDALITLLKTDGKLVEVLLVEIKETQEMLDFCGKHGITSAIELISVNKTEQTFERILKSDVKFRFVLDIAGTLNKDTVIEEI</sequence>
<dbReference type="GO" id="GO:0016616">
    <property type="term" value="F:oxidoreductase activity, acting on the CH-OH group of donors, NAD or NADP as acceptor"/>
    <property type="evidence" value="ECO:0007669"/>
    <property type="project" value="InterPro"/>
</dbReference>
<evidence type="ECO:0000259" key="4">
    <source>
        <dbReference type="SMART" id="SM00829"/>
    </source>
</evidence>
<keyword evidence="6" id="KW-1185">Reference proteome</keyword>
<dbReference type="InterPro" id="IPR036291">
    <property type="entry name" value="NAD(P)-bd_dom_sf"/>
</dbReference>
<dbReference type="AlphaFoldDB" id="A0AAD5T2B9"/>
<feature type="domain" description="Enoyl reductase (ER)" evidence="4">
    <location>
        <begin position="16"/>
        <end position="319"/>
    </location>
</feature>
<dbReference type="PANTHER" id="PTHR42683">
    <property type="entry name" value="ALDEHYDE REDUCTASE"/>
    <property type="match status" value="1"/>
</dbReference>
<dbReference type="InterPro" id="IPR047109">
    <property type="entry name" value="CAD-like"/>
</dbReference>
<reference evidence="5" key="1">
    <citation type="submission" date="2020-05" db="EMBL/GenBank/DDBJ databases">
        <title>Phylogenomic resolution of chytrid fungi.</title>
        <authorList>
            <person name="Stajich J.E."/>
            <person name="Amses K."/>
            <person name="Simmons R."/>
            <person name="Seto K."/>
            <person name="Myers J."/>
            <person name="Bonds A."/>
            <person name="Quandt C.A."/>
            <person name="Barry K."/>
            <person name="Liu P."/>
            <person name="Grigoriev I."/>
            <person name="Longcore J.E."/>
            <person name="James T.Y."/>
        </authorList>
    </citation>
    <scope>NUCLEOTIDE SEQUENCE</scope>
    <source>
        <strain evidence="5">JEL0513</strain>
    </source>
</reference>
<dbReference type="Proteomes" id="UP001211907">
    <property type="component" value="Unassembled WGS sequence"/>
</dbReference>
<accession>A0AAD5T2B9</accession>
<dbReference type="InterPro" id="IPR013154">
    <property type="entry name" value="ADH-like_N"/>
</dbReference>
<evidence type="ECO:0000313" key="5">
    <source>
        <dbReference type="EMBL" id="KAJ3125752.1"/>
    </source>
</evidence>
<dbReference type="EMBL" id="JADGJH010000593">
    <property type="protein sequence ID" value="KAJ3125752.1"/>
    <property type="molecule type" value="Genomic_DNA"/>
</dbReference>
<dbReference type="GO" id="GO:0046872">
    <property type="term" value="F:metal ion binding"/>
    <property type="evidence" value="ECO:0007669"/>
    <property type="project" value="UniProtKB-KW"/>
</dbReference>
<organism evidence="5 6">
    <name type="scientific">Physocladia obscura</name>
    <dbReference type="NCBI Taxonomy" id="109957"/>
    <lineage>
        <taxon>Eukaryota</taxon>
        <taxon>Fungi</taxon>
        <taxon>Fungi incertae sedis</taxon>
        <taxon>Chytridiomycota</taxon>
        <taxon>Chytridiomycota incertae sedis</taxon>
        <taxon>Chytridiomycetes</taxon>
        <taxon>Chytridiales</taxon>
        <taxon>Chytriomycetaceae</taxon>
        <taxon>Physocladia</taxon>
    </lineage>
</organism>